<dbReference type="PANTHER" id="PTHR37943">
    <property type="entry name" value="PROTEIN VES"/>
    <property type="match status" value="1"/>
</dbReference>
<comment type="caution">
    <text evidence="1">The sequence shown here is derived from an EMBL/GenBank/DDBJ whole genome shotgun (WGS) entry which is preliminary data.</text>
</comment>
<dbReference type="SUPFAM" id="SSF51182">
    <property type="entry name" value="RmlC-like cupins"/>
    <property type="match status" value="1"/>
</dbReference>
<dbReference type="RefSeq" id="WP_254737714.1">
    <property type="nucleotide sequence ID" value="NZ_JANCLU010000001.1"/>
</dbReference>
<dbReference type="PANTHER" id="PTHR37943:SF1">
    <property type="entry name" value="PROTEIN VES"/>
    <property type="match status" value="1"/>
</dbReference>
<protein>
    <submittedName>
        <fullName evidence="1">HutD family protein</fullName>
    </submittedName>
</protein>
<organism evidence="1 2">
    <name type="scientific">Alsobacter ponti</name>
    <dbReference type="NCBI Taxonomy" id="2962936"/>
    <lineage>
        <taxon>Bacteria</taxon>
        <taxon>Pseudomonadati</taxon>
        <taxon>Pseudomonadota</taxon>
        <taxon>Alphaproteobacteria</taxon>
        <taxon>Hyphomicrobiales</taxon>
        <taxon>Alsobacteraceae</taxon>
        <taxon>Alsobacter</taxon>
    </lineage>
</organism>
<sequence length="193" mass="20025">MTFGRLVRAAEGRPAPWKNGRGTTVEIAVGPVGAGFDDFDWRVSRATIAADGPFSTLQGVDRGFAPLDGSGVRLTVEGRGTVALRPGSPPFEFDGGAAAVARLIDGPVTALNVMTRRGRCAHRLFLHGEGPLAPAAGFAAALVCLGETARLRGGPELRRLDTLVAEDGRWPDWSVEAAPGGCLVALIVAAARS</sequence>
<dbReference type="Pfam" id="PF05962">
    <property type="entry name" value="HutD"/>
    <property type="match status" value="1"/>
</dbReference>
<accession>A0ABT1L6R2</accession>
<dbReference type="Proteomes" id="UP001205890">
    <property type="component" value="Unassembled WGS sequence"/>
</dbReference>
<dbReference type="InterPro" id="IPR011051">
    <property type="entry name" value="RmlC_Cupin_sf"/>
</dbReference>
<dbReference type="InterPro" id="IPR014710">
    <property type="entry name" value="RmlC-like_jellyroll"/>
</dbReference>
<keyword evidence="2" id="KW-1185">Reference proteome</keyword>
<gene>
    <name evidence="1" type="ORF">NK718_01110</name>
</gene>
<evidence type="ECO:0000313" key="1">
    <source>
        <dbReference type="EMBL" id="MCP8937105.1"/>
    </source>
</evidence>
<name>A0ABT1L6R2_9HYPH</name>
<reference evidence="1 2" key="1">
    <citation type="submission" date="2022-07" db="EMBL/GenBank/DDBJ databases">
        <authorList>
            <person name="Li W.-J."/>
            <person name="Deng Q.-Q."/>
        </authorList>
    </citation>
    <scope>NUCLEOTIDE SEQUENCE [LARGE SCALE GENOMIC DNA]</scope>
    <source>
        <strain evidence="1 2">SYSU M60028</strain>
    </source>
</reference>
<evidence type="ECO:0000313" key="2">
    <source>
        <dbReference type="Proteomes" id="UP001205890"/>
    </source>
</evidence>
<dbReference type="Gene3D" id="2.60.120.10">
    <property type="entry name" value="Jelly Rolls"/>
    <property type="match status" value="1"/>
</dbReference>
<proteinExistence type="predicted"/>
<dbReference type="InterPro" id="IPR010282">
    <property type="entry name" value="Uncharacterised_HutD/Ves"/>
</dbReference>
<dbReference type="CDD" id="cd20293">
    <property type="entry name" value="cupin_HutD_N"/>
    <property type="match status" value="1"/>
</dbReference>
<dbReference type="EMBL" id="JANCLU010000001">
    <property type="protein sequence ID" value="MCP8937105.1"/>
    <property type="molecule type" value="Genomic_DNA"/>
</dbReference>